<organism evidence="3 5">
    <name type="scientific">Aminobacter aminovorans</name>
    <name type="common">Chelatobacter heintzii</name>
    <dbReference type="NCBI Taxonomy" id="83263"/>
    <lineage>
        <taxon>Bacteria</taxon>
        <taxon>Pseudomonadati</taxon>
        <taxon>Pseudomonadota</taxon>
        <taxon>Alphaproteobacteria</taxon>
        <taxon>Hyphomicrobiales</taxon>
        <taxon>Phyllobacteriaceae</taxon>
        <taxon>Aminobacter</taxon>
    </lineage>
</organism>
<feature type="compositionally biased region" description="Basic and acidic residues" evidence="1">
    <location>
        <begin position="54"/>
        <end position="69"/>
    </location>
</feature>
<dbReference type="Proteomes" id="UP000577697">
    <property type="component" value="Unassembled WGS sequence"/>
</dbReference>
<evidence type="ECO:0000313" key="4">
    <source>
        <dbReference type="EMBL" id="MBB3706914.1"/>
    </source>
</evidence>
<feature type="region of interest" description="Disordered" evidence="1">
    <location>
        <begin position="28"/>
        <end position="133"/>
    </location>
</feature>
<proteinExistence type="predicted"/>
<reference evidence="4 6" key="2">
    <citation type="submission" date="2020-08" db="EMBL/GenBank/DDBJ databases">
        <title>Genomic Encyclopedia of Type Strains, Phase IV (KMG-IV): sequencing the most valuable type-strain genomes for metagenomic binning, comparative biology and taxonomic classification.</title>
        <authorList>
            <person name="Goeker M."/>
        </authorList>
    </citation>
    <scope>NUCLEOTIDE SEQUENCE [LARGE SCALE GENOMIC DNA]</scope>
    <source>
        <strain evidence="4 6">DSM 10368</strain>
    </source>
</reference>
<keyword evidence="2" id="KW-0732">Signal</keyword>
<feature type="compositionally biased region" description="Acidic residues" evidence="1">
    <location>
        <begin position="82"/>
        <end position="98"/>
    </location>
</feature>
<evidence type="ECO:0000256" key="2">
    <source>
        <dbReference type="SAM" id="SignalP"/>
    </source>
</evidence>
<evidence type="ECO:0000313" key="5">
    <source>
        <dbReference type="Proteomes" id="UP000075755"/>
    </source>
</evidence>
<feature type="chain" id="PRO_5042255494" evidence="2">
    <location>
        <begin position="19"/>
        <end position="133"/>
    </location>
</feature>
<name>A0AAC8YJ63_AMIAI</name>
<dbReference type="RefSeq" id="WP_067954674.1">
    <property type="nucleotide sequence ID" value="NZ_CP015005.1"/>
</dbReference>
<reference evidence="3 5" key="1">
    <citation type="submission" date="2016-03" db="EMBL/GenBank/DDBJ databases">
        <title>Complete genome of Aminobacter aminovorans KCTC 2477.</title>
        <authorList>
            <person name="Kim K.M."/>
        </authorList>
    </citation>
    <scope>NUCLEOTIDE SEQUENCE [LARGE SCALE GENOMIC DNA]</scope>
    <source>
        <strain evidence="3 5">KCTC 2477</strain>
    </source>
</reference>
<dbReference type="EMBL" id="JACICB010000011">
    <property type="protein sequence ID" value="MBB3706914.1"/>
    <property type="molecule type" value="Genomic_DNA"/>
</dbReference>
<keyword evidence="6" id="KW-1185">Reference proteome</keyword>
<gene>
    <name evidence="3" type="ORF">AA2016_0142</name>
    <name evidence="4" type="ORF">FHS67_003241</name>
</gene>
<sequence length="133" mass="13820">MKKTFTILFASTALAVGAGIPAWSAMHDAARPHASRETVEDASDEGANLLFASDDGRLDRDHGPRLGRGDDDDDDDGHHEGDDDDDSDDDDDDDDDDDGYRGGAAVGPARAGTVAPPNNGLFGSGAAPKVKVN</sequence>
<dbReference type="AlphaFoldDB" id="A0AAC8YJ63"/>
<dbReference type="KEGG" id="aak:AA2016_0142"/>
<protein>
    <submittedName>
        <fullName evidence="3">Uncharacterized protein</fullName>
    </submittedName>
</protein>
<accession>A0AAC8YJ63</accession>
<dbReference type="EMBL" id="CP015005">
    <property type="protein sequence ID" value="AMS39084.1"/>
    <property type="molecule type" value="Genomic_DNA"/>
</dbReference>
<dbReference type="Proteomes" id="UP000075755">
    <property type="component" value="Chromosome"/>
</dbReference>
<evidence type="ECO:0000313" key="6">
    <source>
        <dbReference type="Proteomes" id="UP000577697"/>
    </source>
</evidence>
<feature type="compositionally biased region" description="Low complexity" evidence="1">
    <location>
        <begin position="106"/>
        <end position="117"/>
    </location>
</feature>
<evidence type="ECO:0000313" key="3">
    <source>
        <dbReference type="EMBL" id="AMS39084.1"/>
    </source>
</evidence>
<feature type="compositionally biased region" description="Basic and acidic residues" evidence="1">
    <location>
        <begin position="28"/>
        <end position="39"/>
    </location>
</feature>
<feature type="signal peptide" evidence="2">
    <location>
        <begin position="1"/>
        <end position="18"/>
    </location>
</feature>
<evidence type="ECO:0000256" key="1">
    <source>
        <dbReference type="SAM" id="MobiDB-lite"/>
    </source>
</evidence>